<evidence type="ECO:0000313" key="9">
    <source>
        <dbReference type="EMBL" id="KAF6134472.1"/>
    </source>
</evidence>
<keyword evidence="10" id="KW-1185">Reference proteome</keyword>
<dbReference type="GO" id="GO:0015031">
    <property type="term" value="P:protein transport"/>
    <property type="evidence" value="ECO:0007669"/>
    <property type="project" value="UniProtKB-KW"/>
</dbReference>
<proteinExistence type="inferred from homology"/>
<dbReference type="Proteomes" id="UP000541444">
    <property type="component" value="Unassembled WGS sequence"/>
</dbReference>
<evidence type="ECO:0000256" key="2">
    <source>
        <dbReference type="ARBA" id="ARBA00006190"/>
    </source>
</evidence>
<gene>
    <name evidence="9" type="ORF">GIB67_034886</name>
</gene>
<dbReference type="GO" id="GO:0005771">
    <property type="term" value="C:multivesicular body"/>
    <property type="evidence" value="ECO:0007669"/>
    <property type="project" value="TreeGrafter"/>
</dbReference>
<evidence type="ECO:0000256" key="3">
    <source>
        <dbReference type="ARBA" id="ARBA00022448"/>
    </source>
</evidence>
<evidence type="ECO:0000313" key="10">
    <source>
        <dbReference type="Proteomes" id="UP000541444"/>
    </source>
</evidence>
<comment type="caution">
    <text evidence="9">The sequence shown here is derived from an EMBL/GenBank/DDBJ whole genome shotgun (WGS) entry which is preliminary data.</text>
</comment>
<dbReference type="PANTHER" id="PTHR22761">
    <property type="entry name" value="CHARGED MULTIVESICULAR BODY PROTEIN"/>
    <property type="match status" value="1"/>
</dbReference>
<dbReference type="EMBL" id="JACGCM010002839">
    <property type="protein sequence ID" value="KAF6134472.1"/>
    <property type="molecule type" value="Genomic_DNA"/>
</dbReference>
<evidence type="ECO:0000256" key="5">
    <source>
        <dbReference type="ARBA" id="ARBA00022927"/>
    </source>
</evidence>
<accession>A0A7J7KVY3</accession>
<feature type="region of interest" description="Disordered" evidence="8">
    <location>
        <begin position="300"/>
        <end position="322"/>
    </location>
</feature>
<dbReference type="OrthoDB" id="441172at2759"/>
<dbReference type="GO" id="GO:0006900">
    <property type="term" value="P:vesicle budding from membrane"/>
    <property type="evidence" value="ECO:0007669"/>
    <property type="project" value="TreeGrafter"/>
</dbReference>
<evidence type="ECO:0000256" key="7">
    <source>
        <dbReference type="SAM" id="Coils"/>
    </source>
</evidence>
<comment type="subcellular location">
    <subcellularLocation>
        <location evidence="1">Endosome membrane</location>
    </subcellularLocation>
</comment>
<keyword evidence="5" id="KW-0653">Protein transport</keyword>
<dbReference type="AlphaFoldDB" id="A0A7J7KVY3"/>
<evidence type="ECO:0000256" key="1">
    <source>
        <dbReference type="ARBA" id="ARBA00004608"/>
    </source>
</evidence>
<dbReference type="PANTHER" id="PTHR22761:SF5">
    <property type="entry name" value="CHARGED MULTIVESICULAR BODY PROTEIN 6"/>
    <property type="match status" value="1"/>
</dbReference>
<protein>
    <submittedName>
        <fullName evidence="9">Uncharacterized protein</fullName>
    </submittedName>
</protein>
<keyword evidence="7" id="KW-0175">Coiled coil</keyword>
<organism evidence="9 10">
    <name type="scientific">Kingdonia uniflora</name>
    <dbReference type="NCBI Taxonomy" id="39325"/>
    <lineage>
        <taxon>Eukaryota</taxon>
        <taxon>Viridiplantae</taxon>
        <taxon>Streptophyta</taxon>
        <taxon>Embryophyta</taxon>
        <taxon>Tracheophyta</taxon>
        <taxon>Spermatophyta</taxon>
        <taxon>Magnoliopsida</taxon>
        <taxon>Ranunculales</taxon>
        <taxon>Circaeasteraceae</taxon>
        <taxon>Kingdonia</taxon>
    </lineage>
</organism>
<keyword evidence="3" id="KW-0813">Transport</keyword>
<dbReference type="Pfam" id="PF03357">
    <property type="entry name" value="Snf7"/>
    <property type="match status" value="1"/>
</dbReference>
<dbReference type="GO" id="GO:0000815">
    <property type="term" value="C:ESCRT III complex"/>
    <property type="evidence" value="ECO:0007669"/>
    <property type="project" value="TreeGrafter"/>
</dbReference>
<evidence type="ECO:0000256" key="6">
    <source>
        <dbReference type="ARBA" id="ARBA00023136"/>
    </source>
</evidence>
<name>A0A7J7KVY3_9MAGN</name>
<comment type="similarity">
    <text evidence="2">Belongs to the SNF7 family.</text>
</comment>
<reference evidence="9 10" key="1">
    <citation type="journal article" date="2020" name="IScience">
        <title>Genome Sequencing of the Endangered Kingdonia uniflora (Circaeasteraceae, Ranunculales) Reveals Potential Mechanisms of Evolutionary Specialization.</title>
        <authorList>
            <person name="Sun Y."/>
            <person name="Deng T."/>
            <person name="Zhang A."/>
            <person name="Moore M.J."/>
            <person name="Landis J.B."/>
            <person name="Lin N."/>
            <person name="Zhang H."/>
            <person name="Zhang X."/>
            <person name="Huang J."/>
            <person name="Zhang X."/>
            <person name="Sun H."/>
            <person name="Wang H."/>
        </authorList>
    </citation>
    <scope>NUCLEOTIDE SEQUENCE [LARGE SCALE GENOMIC DNA]</scope>
    <source>
        <strain evidence="9">TB1705</strain>
        <tissue evidence="9">Leaf</tissue>
    </source>
</reference>
<keyword evidence="4" id="KW-0967">Endosome</keyword>
<dbReference type="Gene3D" id="1.10.287.1060">
    <property type="entry name" value="ESAT-6-like"/>
    <property type="match status" value="1"/>
</dbReference>
<keyword evidence="6" id="KW-0472">Membrane</keyword>
<dbReference type="GO" id="GO:0032511">
    <property type="term" value="P:late endosome to vacuole transport via multivesicular body sorting pathway"/>
    <property type="evidence" value="ECO:0007669"/>
    <property type="project" value="TreeGrafter"/>
</dbReference>
<feature type="coiled-coil region" evidence="7">
    <location>
        <begin position="14"/>
        <end position="70"/>
    </location>
</feature>
<sequence length="322" mass="35690">MGNLFVKKPKITDVDRAILSLKTQRRKLSQYQQQLDDVIEAEKQAAKDLIREKKKDRALLALKKKKTQEELLKQVDTWLINVEQQLADIELTSKQKAVFESLKAGNNAIKAIQGEINLDDVQKLMDDTAEAKAYQDETRHEPSLWVGLYLALLVLMLSLPLTLPGEVPVLRSATLLVVGERKALVELGLGSQPQLGLLEPGSGSSLLSLGLKYQAHVRHVEALKASQLCAEHEINAVLGEKLSAEDEEDVLAEFENMENELTLQDLPNIPAPSVPSPEDEELVLPSVPTKTPVVAEVFEDSEKATSERVSTREKVMEEPLPA</sequence>
<evidence type="ECO:0000256" key="8">
    <source>
        <dbReference type="SAM" id="MobiDB-lite"/>
    </source>
</evidence>
<dbReference type="InterPro" id="IPR005024">
    <property type="entry name" value="Snf7_fam"/>
</dbReference>
<evidence type="ECO:0000256" key="4">
    <source>
        <dbReference type="ARBA" id="ARBA00022753"/>
    </source>
</evidence>